<name>A0A6N2S6U9_9FIRM</name>
<dbReference type="Pfam" id="PF07676">
    <property type="entry name" value="PD40"/>
    <property type="match status" value="1"/>
</dbReference>
<protein>
    <submittedName>
        <fullName evidence="3">WD40-like Beta Propeller Repeat protein</fullName>
    </submittedName>
</protein>
<evidence type="ECO:0000256" key="1">
    <source>
        <dbReference type="SAM" id="MobiDB-lite"/>
    </source>
</evidence>
<reference evidence="3" key="1">
    <citation type="submission" date="2019-11" db="EMBL/GenBank/DDBJ databases">
        <authorList>
            <person name="Feng L."/>
        </authorList>
    </citation>
    <scope>NUCLEOTIDE SEQUENCE</scope>
    <source>
        <strain evidence="3">CbolteaeLFYP116</strain>
    </source>
</reference>
<dbReference type="InterPro" id="IPR011659">
    <property type="entry name" value="WD40"/>
</dbReference>
<proteinExistence type="predicted"/>
<evidence type="ECO:0000256" key="2">
    <source>
        <dbReference type="SAM" id="SignalP"/>
    </source>
</evidence>
<feature type="signal peptide" evidence="2">
    <location>
        <begin position="1"/>
        <end position="18"/>
    </location>
</feature>
<evidence type="ECO:0000313" key="3">
    <source>
        <dbReference type="EMBL" id="VYS89117.1"/>
    </source>
</evidence>
<dbReference type="GeneID" id="23112951"/>
<dbReference type="InterPro" id="IPR011042">
    <property type="entry name" value="6-blade_b-propeller_TolB-like"/>
</dbReference>
<dbReference type="RefSeq" id="WP_002575158.1">
    <property type="nucleotide sequence ID" value="NZ_BAABZS010000001.1"/>
</dbReference>
<accession>A0A6N2S6U9</accession>
<dbReference type="SUPFAM" id="SSF82171">
    <property type="entry name" value="DPP6 N-terminal domain-like"/>
    <property type="match status" value="1"/>
</dbReference>
<feature type="compositionally biased region" description="Basic and acidic residues" evidence="1">
    <location>
        <begin position="25"/>
        <end position="36"/>
    </location>
</feature>
<feature type="chain" id="PRO_5038667110" evidence="2">
    <location>
        <begin position="19"/>
        <end position="501"/>
    </location>
</feature>
<keyword evidence="2" id="KW-0732">Signal</keyword>
<sequence>MKPTAACLAGLLMLVLLAGCKGGADESGARENKGDIEASGTVSAAGREQNGKWNEEQNEEQKKALPEKLNVLYAANDGLYLIRVLRNGADDADDAAVSTERLAEGTDISSSLFSSDGRTAGYLRQDGFYGCSIETGKEELLLNGALSFVPDGKEGFYASSGETGIVRVHMGREQEEVWKPEPVDGGWIQCEKLTLSPDGKKLAFARRRYVDRRKDPGLSLFEQNQGIWMLQMNLEKEKKLSVLIQIIGEEPPFFERMEETDGEPYPYLWPAKWSPDSSRLFIWQDVLSGSMRADGIGTAVYDTVSGTMIDPLGEQEEVVLPYNENVVFGEDNSLFLLAGAGREMALDKELVKIPPEKGAVHEKLKTPGLVPQSPQVSYDGKSIFFAASKELRTGEQVEYPIWRQLYRMENGHVAELTNDTEYSSEFPVLTGDGSVLVFGRVDKAGGMSIWSVGTNGSGLQKLADLEENISTDETNEHYPAGYEDFYGRGSWSSIMSVYAFK</sequence>
<dbReference type="Gene3D" id="2.120.10.30">
    <property type="entry name" value="TolB, C-terminal domain"/>
    <property type="match status" value="1"/>
</dbReference>
<organism evidence="3">
    <name type="scientific">Enterocloster bolteae</name>
    <dbReference type="NCBI Taxonomy" id="208479"/>
    <lineage>
        <taxon>Bacteria</taxon>
        <taxon>Bacillati</taxon>
        <taxon>Bacillota</taxon>
        <taxon>Clostridia</taxon>
        <taxon>Lachnospirales</taxon>
        <taxon>Lachnospiraceae</taxon>
        <taxon>Enterocloster</taxon>
    </lineage>
</organism>
<dbReference type="AlphaFoldDB" id="A0A6N2S6U9"/>
<feature type="region of interest" description="Disordered" evidence="1">
    <location>
        <begin position="25"/>
        <end position="57"/>
    </location>
</feature>
<dbReference type="EMBL" id="CACRTF010000009">
    <property type="protein sequence ID" value="VYS89117.1"/>
    <property type="molecule type" value="Genomic_DNA"/>
</dbReference>
<gene>
    <name evidence="3" type="ORF">CBLFYP116_01052</name>
</gene>
<dbReference type="PROSITE" id="PS51257">
    <property type="entry name" value="PROKAR_LIPOPROTEIN"/>
    <property type="match status" value="1"/>
</dbReference>